<accession>A0ABP1DRN4</accession>
<protein>
    <submittedName>
        <fullName evidence="2">Uncharacterized protein</fullName>
    </submittedName>
</protein>
<dbReference type="Proteomes" id="UP001497453">
    <property type="component" value="Chromosome 6"/>
</dbReference>
<gene>
    <name evidence="2" type="ORF">GFSPODELE1_LOCUS7856</name>
</gene>
<evidence type="ECO:0000256" key="1">
    <source>
        <dbReference type="SAM" id="MobiDB-lite"/>
    </source>
</evidence>
<feature type="compositionally biased region" description="Basic and acidic residues" evidence="1">
    <location>
        <begin position="20"/>
        <end position="29"/>
    </location>
</feature>
<feature type="compositionally biased region" description="Basic and acidic residues" evidence="1">
    <location>
        <begin position="90"/>
        <end position="106"/>
    </location>
</feature>
<keyword evidence="3" id="KW-1185">Reference proteome</keyword>
<feature type="compositionally biased region" description="Acidic residues" evidence="1">
    <location>
        <begin position="112"/>
        <end position="150"/>
    </location>
</feature>
<dbReference type="EMBL" id="OZ037949">
    <property type="protein sequence ID" value="CAL1710492.1"/>
    <property type="molecule type" value="Genomic_DNA"/>
</dbReference>
<evidence type="ECO:0000313" key="2">
    <source>
        <dbReference type="EMBL" id="CAL1710492.1"/>
    </source>
</evidence>
<sequence>MARSSVSSDDEAPEAISFNSEKKAAKGRDAALQQFQSEERLKTKEKNRRKDQALKERALSKRKPDVKGKDKAVNEEEDENEDDGSLAGPSRDDLEARMERAMRDAAEQSGSDLEDEEPEEFEGFNADDSEADEFSEASDDSVSDESSEDELPVHVREDGEEEESPSEEEDVPPRKPSQKLDYLPDHLFTAAFSQPETSSGAKRKAAASQKDTPTKKRRRLKKTNKDIVIGCVVNLLMFLLCTDRNTLCSSRTIRTVPKSSDSLVSTPVSKELRTSAGVNKFVKKSLNVQGKSQIAKTKGWDRRPVHLGVMRRNGPAAQFVRAS</sequence>
<feature type="compositionally biased region" description="Basic and acidic residues" evidence="1">
    <location>
        <begin position="37"/>
        <end position="74"/>
    </location>
</feature>
<feature type="compositionally biased region" description="Acidic residues" evidence="1">
    <location>
        <begin position="75"/>
        <end position="84"/>
    </location>
</feature>
<organism evidence="2 3">
    <name type="scientific">Somion occarium</name>
    <dbReference type="NCBI Taxonomy" id="3059160"/>
    <lineage>
        <taxon>Eukaryota</taxon>
        <taxon>Fungi</taxon>
        <taxon>Dikarya</taxon>
        <taxon>Basidiomycota</taxon>
        <taxon>Agaricomycotina</taxon>
        <taxon>Agaricomycetes</taxon>
        <taxon>Polyporales</taxon>
        <taxon>Cerrenaceae</taxon>
        <taxon>Somion</taxon>
    </lineage>
</organism>
<reference evidence="3" key="1">
    <citation type="submission" date="2024-04" db="EMBL/GenBank/DDBJ databases">
        <authorList>
            <person name="Shaw F."/>
            <person name="Minotto A."/>
        </authorList>
    </citation>
    <scope>NUCLEOTIDE SEQUENCE [LARGE SCALE GENOMIC DNA]</scope>
</reference>
<feature type="region of interest" description="Disordered" evidence="1">
    <location>
        <begin position="1"/>
        <end position="180"/>
    </location>
</feature>
<proteinExistence type="predicted"/>
<name>A0ABP1DRN4_9APHY</name>
<feature type="region of interest" description="Disordered" evidence="1">
    <location>
        <begin position="192"/>
        <end position="220"/>
    </location>
</feature>
<evidence type="ECO:0000313" key="3">
    <source>
        <dbReference type="Proteomes" id="UP001497453"/>
    </source>
</evidence>
<feature type="compositionally biased region" description="Acidic residues" evidence="1">
    <location>
        <begin position="158"/>
        <end position="170"/>
    </location>
</feature>